<name>A0A1G1Y2L6_9BACT</name>
<evidence type="ECO:0000313" key="1">
    <source>
        <dbReference type="EMBL" id="OGY46056.1"/>
    </source>
</evidence>
<comment type="caution">
    <text evidence="1">The sequence shown here is derived from an EMBL/GenBank/DDBJ whole genome shotgun (WGS) entry which is preliminary data.</text>
</comment>
<gene>
    <name evidence="1" type="ORF">A2744_04040</name>
</gene>
<organism evidence="1 2">
    <name type="scientific">Candidatus Buchananbacteria bacterium RIFCSPHIGHO2_01_FULL_44_11</name>
    <dbReference type="NCBI Taxonomy" id="1797535"/>
    <lineage>
        <taxon>Bacteria</taxon>
        <taxon>Candidatus Buchananiibacteriota</taxon>
    </lineage>
</organism>
<protein>
    <submittedName>
        <fullName evidence="1">Uncharacterized protein</fullName>
    </submittedName>
</protein>
<accession>A0A1G1Y2L6</accession>
<evidence type="ECO:0000313" key="2">
    <source>
        <dbReference type="Proteomes" id="UP000178240"/>
    </source>
</evidence>
<dbReference type="Proteomes" id="UP000178240">
    <property type="component" value="Unassembled WGS sequence"/>
</dbReference>
<reference evidence="1 2" key="1">
    <citation type="journal article" date="2016" name="Nat. Commun.">
        <title>Thousands of microbial genomes shed light on interconnected biogeochemical processes in an aquifer system.</title>
        <authorList>
            <person name="Anantharaman K."/>
            <person name="Brown C.T."/>
            <person name="Hug L.A."/>
            <person name="Sharon I."/>
            <person name="Castelle C.J."/>
            <person name="Probst A.J."/>
            <person name="Thomas B.C."/>
            <person name="Singh A."/>
            <person name="Wilkins M.J."/>
            <person name="Karaoz U."/>
            <person name="Brodie E.L."/>
            <person name="Williams K.H."/>
            <person name="Hubbard S.S."/>
            <person name="Banfield J.F."/>
        </authorList>
    </citation>
    <scope>NUCLEOTIDE SEQUENCE [LARGE SCALE GENOMIC DNA]</scope>
</reference>
<proteinExistence type="predicted"/>
<dbReference type="AlphaFoldDB" id="A0A1G1Y2L6"/>
<dbReference type="EMBL" id="MHIE01000008">
    <property type="protein sequence ID" value="OGY46056.1"/>
    <property type="molecule type" value="Genomic_DNA"/>
</dbReference>
<dbReference type="STRING" id="1797535.A2744_04040"/>
<sequence length="110" mass="12695">MTDEKWLDIIAKVKDSFQILEHQTQDLPEDSGPGSVEFIVFEGPLGKMKLERTTKPLVTDKKTIGSRRIGSETKVAYVYSDTEKVNKFKAYQWVNDDWSEMAMERGDMIF</sequence>